<comment type="caution">
    <text evidence="1">The sequence shown here is derived from an EMBL/GenBank/DDBJ whole genome shotgun (WGS) entry which is preliminary data.</text>
</comment>
<dbReference type="AlphaFoldDB" id="A0A9X9MAI7"/>
<reference evidence="1 2" key="1">
    <citation type="submission" date="2018-10" db="EMBL/GenBank/DDBJ databases">
        <authorList>
            <person name="Ekblom R."/>
            <person name="Jareborg N."/>
        </authorList>
    </citation>
    <scope>NUCLEOTIDE SEQUENCE [LARGE SCALE GENOMIC DNA]</scope>
    <source>
        <tissue evidence="1">Muscle</tissue>
    </source>
</reference>
<evidence type="ECO:0000313" key="1">
    <source>
        <dbReference type="EMBL" id="VCX40529.1"/>
    </source>
</evidence>
<organism evidence="1 2">
    <name type="scientific">Gulo gulo</name>
    <name type="common">Wolverine</name>
    <name type="synonym">Gluton</name>
    <dbReference type="NCBI Taxonomy" id="48420"/>
    <lineage>
        <taxon>Eukaryota</taxon>
        <taxon>Metazoa</taxon>
        <taxon>Chordata</taxon>
        <taxon>Craniata</taxon>
        <taxon>Vertebrata</taxon>
        <taxon>Euteleostomi</taxon>
        <taxon>Mammalia</taxon>
        <taxon>Eutheria</taxon>
        <taxon>Laurasiatheria</taxon>
        <taxon>Carnivora</taxon>
        <taxon>Caniformia</taxon>
        <taxon>Musteloidea</taxon>
        <taxon>Mustelidae</taxon>
        <taxon>Guloninae</taxon>
        <taxon>Gulo</taxon>
    </lineage>
</organism>
<feature type="non-terminal residue" evidence="1">
    <location>
        <position position="1"/>
    </location>
</feature>
<proteinExistence type="predicted"/>
<protein>
    <submittedName>
        <fullName evidence="1">Uncharacterized protein</fullName>
    </submittedName>
</protein>
<dbReference type="Proteomes" id="UP000269945">
    <property type="component" value="Unassembled WGS sequence"/>
</dbReference>
<keyword evidence="2" id="KW-1185">Reference proteome</keyword>
<accession>A0A9X9MAI7</accession>
<dbReference type="EMBL" id="CYRY02045197">
    <property type="protein sequence ID" value="VCX40529.1"/>
    <property type="molecule type" value="Genomic_DNA"/>
</dbReference>
<evidence type="ECO:0000313" key="2">
    <source>
        <dbReference type="Proteomes" id="UP000269945"/>
    </source>
</evidence>
<gene>
    <name evidence="1" type="ORF">BN2614_LOCUS2</name>
</gene>
<name>A0A9X9MAI7_GULGU</name>
<sequence length="92" mass="10052">QGPAGSRCRKCIEFGSFCRWNRVLNLQGILLGEKDCRTKMSSPCGAFQPRRGLPRETAGSPSLRLAPLFQRLVPSWPGQPTAQLARDGLSAP</sequence>